<evidence type="ECO:0000256" key="1">
    <source>
        <dbReference type="SAM" id="MobiDB-lite"/>
    </source>
</evidence>
<reference evidence="2" key="1">
    <citation type="submission" date="2003-03" db="EMBL/GenBank/DDBJ databases">
        <authorList>
            <person name="Schulte U."/>
            <person name="Aign V."/>
            <person name="Hoheisel J."/>
            <person name="Brandt P."/>
            <person name="Fartmann B."/>
            <person name="Holland R."/>
            <person name="Nyakatura G."/>
            <person name="Mewes H.W."/>
            <person name="Mannhaupt G."/>
        </authorList>
    </citation>
    <scope>NUCLEOTIDE SEQUENCE</scope>
</reference>
<sequence>MGNMPPSTSANGDFHPGDVLYQPADLAVMAENVRRRHSSRQQSLRTPQALSPAGSALLHPQMSTTDPKKDGRRSRHSQPGPQ</sequence>
<dbReference type="AlphaFoldDB" id="Q873G9"/>
<protein>
    <submittedName>
        <fullName evidence="2">Uncharacterized protein B15B24.030</fullName>
    </submittedName>
</protein>
<gene>
    <name evidence="2" type="primary">B15B24.030</name>
</gene>
<name>Q873G9_NEUCS</name>
<evidence type="ECO:0000313" key="2">
    <source>
        <dbReference type="EMBL" id="CAD70337.1"/>
    </source>
</evidence>
<organism evidence="2">
    <name type="scientific">Neurospora crassa</name>
    <dbReference type="NCBI Taxonomy" id="5141"/>
    <lineage>
        <taxon>Eukaryota</taxon>
        <taxon>Fungi</taxon>
        <taxon>Dikarya</taxon>
        <taxon>Ascomycota</taxon>
        <taxon>Pezizomycotina</taxon>
        <taxon>Sordariomycetes</taxon>
        <taxon>Sordariomycetidae</taxon>
        <taxon>Sordariales</taxon>
        <taxon>Sordariaceae</taxon>
        <taxon>Neurospora</taxon>
    </lineage>
</organism>
<accession>Q873G9</accession>
<feature type="region of interest" description="Disordered" evidence="1">
    <location>
        <begin position="32"/>
        <end position="82"/>
    </location>
</feature>
<dbReference type="EMBL" id="BX284748">
    <property type="protein sequence ID" value="CAD70337.1"/>
    <property type="molecule type" value="Genomic_DNA"/>
</dbReference>
<reference evidence="2" key="2">
    <citation type="submission" date="2003-03" db="EMBL/GenBank/DDBJ databases">
        <authorList>
            <person name="German Neurospora genome project"/>
        </authorList>
    </citation>
    <scope>NUCLEOTIDE SEQUENCE</scope>
</reference>
<proteinExistence type="predicted"/>